<evidence type="ECO:0000256" key="1">
    <source>
        <dbReference type="SAM" id="MobiDB-lite"/>
    </source>
</evidence>
<feature type="region of interest" description="Disordered" evidence="1">
    <location>
        <begin position="46"/>
        <end position="73"/>
    </location>
</feature>
<dbReference type="Proteomes" id="UP000789396">
    <property type="component" value="Unassembled WGS sequence"/>
</dbReference>
<proteinExistence type="predicted"/>
<name>A0A9N9NVS1_9GLOM</name>
<evidence type="ECO:0000313" key="2">
    <source>
        <dbReference type="EMBL" id="CAG8761472.1"/>
    </source>
</evidence>
<gene>
    <name evidence="2" type="ORF">RFULGI_LOCUS14344</name>
</gene>
<comment type="caution">
    <text evidence="2">The sequence shown here is derived from an EMBL/GenBank/DDBJ whole genome shotgun (WGS) entry which is preliminary data.</text>
</comment>
<protein>
    <submittedName>
        <fullName evidence="2">3690_t:CDS:1</fullName>
    </submittedName>
</protein>
<evidence type="ECO:0000313" key="3">
    <source>
        <dbReference type="Proteomes" id="UP000789396"/>
    </source>
</evidence>
<accession>A0A9N9NVS1</accession>
<dbReference type="AlphaFoldDB" id="A0A9N9NVS1"/>
<reference evidence="2" key="1">
    <citation type="submission" date="2021-06" db="EMBL/GenBank/DDBJ databases">
        <authorList>
            <person name="Kallberg Y."/>
            <person name="Tangrot J."/>
            <person name="Rosling A."/>
        </authorList>
    </citation>
    <scope>NUCLEOTIDE SEQUENCE</scope>
    <source>
        <strain evidence="2">IN212</strain>
    </source>
</reference>
<sequence>MAKKYRISVSRAKEYIKNQEYKQQMIDESEMSQKLEAQLSPDSASSYLSQVQIKTSDRQIKKRRSKPKFIQVSDLSTNSDTQLEQVLNKGEKQIE</sequence>
<feature type="non-terminal residue" evidence="2">
    <location>
        <position position="95"/>
    </location>
</feature>
<dbReference type="EMBL" id="CAJVPZ010041343">
    <property type="protein sequence ID" value="CAG8761472.1"/>
    <property type="molecule type" value="Genomic_DNA"/>
</dbReference>
<organism evidence="2 3">
    <name type="scientific">Racocetra fulgida</name>
    <dbReference type="NCBI Taxonomy" id="60492"/>
    <lineage>
        <taxon>Eukaryota</taxon>
        <taxon>Fungi</taxon>
        <taxon>Fungi incertae sedis</taxon>
        <taxon>Mucoromycota</taxon>
        <taxon>Glomeromycotina</taxon>
        <taxon>Glomeromycetes</taxon>
        <taxon>Diversisporales</taxon>
        <taxon>Gigasporaceae</taxon>
        <taxon>Racocetra</taxon>
    </lineage>
</organism>
<keyword evidence="3" id="KW-1185">Reference proteome</keyword>